<dbReference type="RefSeq" id="WP_109689501.1">
    <property type="nucleotide sequence ID" value="NZ_QGDN01000003.1"/>
</dbReference>
<reference evidence="5" key="1">
    <citation type="submission" date="2016-10" db="EMBL/GenBank/DDBJ databases">
        <authorList>
            <person name="Varghese N."/>
            <person name="Submissions S."/>
        </authorList>
    </citation>
    <scope>NUCLEOTIDE SEQUENCE [LARGE SCALE GENOMIC DNA]</scope>
    <source>
        <strain evidence="5">DSM 22951</strain>
    </source>
</reference>
<evidence type="ECO:0000259" key="3">
    <source>
        <dbReference type="Pfam" id="PF26526"/>
    </source>
</evidence>
<feature type="transmembrane region" description="Helical" evidence="2">
    <location>
        <begin position="12"/>
        <end position="37"/>
    </location>
</feature>
<proteinExistence type="predicted"/>
<dbReference type="AlphaFoldDB" id="A0A2Y9BMW8"/>
<keyword evidence="2" id="KW-1133">Transmembrane helix</keyword>
<gene>
    <name evidence="4" type="ORF">SAMN04489750_3923</name>
</gene>
<dbReference type="InterPro" id="IPR058488">
    <property type="entry name" value="DUF8175"/>
</dbReference>
<feature type="region of interest" description="Disordered" evidence="1">
    <location>
        <begin position="42"/>
        <end position="82"/>
    </location>
</feature>
<evidence type="ECO:0000256" key="1">
    <source>
        <dbReference type="SAM" id="MobiDB-lite"/>
    </source>
</evidence>
<protein>
    <recommendedName>
        <fullName evidence="3">DUF8175 domain-containing protein</fullName>
    </recommendedName>
</protein>
<evidence type="ECO:0000256" key="2">
    <source>
        <dbReference type="SAM" id="Phobius"/>
    </source>
</evidence>
<keyword evidence="2" id="KW-0812">Transmembrane</keyword>
<keyword evidence="5" id="KW-1185">Reference proteome</keyword>
<dbReference type="EMBL" id="UESZ01000003">
    <property type="protein sequence ID" value="SSA59108.1"/>
    <property type="molecule type" value="Genomic_DNA"/>
</dbReference>
<keyword evidence="2" id="KW-0472">Membrane</keyword>
<dbReference type="Pfam" id="PF26526">
    <property type="entry name" value="DUF8175"/>
    <property type="match status" value="1"/>
</dbReference>
<dbReference type="Proteomes" id="UP000250028">
    <property type="component" value="Unassembled WGS sequence"/>
</dbReference>
<feature type="compositionally biased region" description="Low complexity" evidence="1">
    <location>
        <begin position="54"/>
        <end position="73"/>
    </location>
</feature>
<feature type="domain" description="DUF8175" evidence="3">
    <location>
        <begin position="60"/>
        <end position="249"/>
    </location>
</feature>
<accession>A0A2Y9BMW8</accession>
<organism evidence="4 5">
    <name type="scientific">Branchiibius hedensis</name>
    <dbReference type="NCBI Taxonomy" id="672460"/>
    <lineage>
        <taxon>Bacteria</taxon>
        <taxon>Bacillati</taxon>
        <taxon>Actinomycetota</taxon>
        <taxon>Actinomycetes</taxon>
        <taxon>Micrococcales</taxon>
        <taxon>Dermacoccaceae</taxon>
        <taxon>Branchiibius</taxon>
    </lineage>
</organism>
<feature type="compositionally biased region" description="Polar residues" evidence="1">
    <location>
        <begin position="44"/>
        <end position="53"/>
    </location>
</feature>
<evidence type="ECO:0000313" key="4">
    <source>
        <dbReference type="EMBL" id="SSA59108.1"/>
    </source>
</evidence>
<name>A0A2Y9BMW8_9MICO</name>
<sequence>MSRNDDATRSRFAVSPWAVLAGLLVLIVVAVAVLLFVRDDGSDSAATPPSQSHTRATTAPATGSSTSSSTAATDSVCGLPSGDQNIPTTGVADQFVSNGGKLSYPVAPKTLGPGVTNADGSRTCFAHSPAGAVQAAATLLAMVNAVPRSAGVAQVKAMVIGGNVDSAVEQLVPAALSDGPSGTISAFKVTSYDSSSAVVSIGFSFENGGYAAIPLALQWKDGDWKAPVTDAGMPLQGGTQVLQSLDGFTSWSSIGGGN</sequence>
<dbReference type="OrthoDB" id="4428031at2"/>
<evidence type="ECO:0000313" key="5">
    <source>
        <dbReference type="Proteomes" id="UP000250028"/>
    </source>
</evidence>